<sequence>MPSLPSQPPVRKKYQTSDKFGELTKTYLDELTRWKEGEVEAKNFKSYKITKARAEK</sequence>
<dbReference type="Proteomes" id="UP000237438">
    <property type="component" value="Unassembled WGS sequence"/>
</dbReference>
<dbReference type="EMBL" id="PEDP01003916">
    <property type="protein sequence ID" value="POS82159.1"/>
    <property type="molecule type" value="Genomic_DNA"/>
</dbReference>
<comment type="caution">
    <text evidence="1">The sequence shown here is derived from an EMBL/GenBank/DDBJ whole genome shotgun (WGS) entry which is preliminary data.</text>
</comment>
<organism evidence="1 2">
    <name type="scientific">Erysiphe pulchra</name>
    <dbReference type="NCBI Taxonomy" id="225359"/>
    <lineage>
        <taxon>Eukaryota</taxon>
        <taxon>Fungi</taxon>
        <taxon>Dikarya</taxon>
        <taxon>Ascomycota</taxon>
        <taxon>Pezizomycotina</taxon>
        <taxon>Leotiomycetes</taxon>
        <taxon>Erysiphales</taxon>
        <taxon>Erysiphaceae</taxon>
        <taxon>Erysiphe</taxon>
    </lineage>
</organism>
<feature type="non-terminal residue" evidence="1">
    <location>
        <position position="56"/>
    </location>
</feature>
<reference evidence="1 2" key="1">
    <citation type="submission" date="2017-10" db="EMBL/GenBank/DDBJ databases">
        <title>Development of genomic resources for the powdery mildew, Erysiphe pulchra.</title>
        <authorList>
            <person name="Wadl P.A."/>
            <person name="Mack B.M."/>
            <person name="Moore G."/>
            <person name="Beltz S.B."/>
        </authorList>
    </citation>
    <scope>NUCLEOTIDE SEQUENCE [LARGE SCALE GENOMIC DNA]</scope>
    <source>
        <strain evidence="1">Cflorida</strain>
    </source>
</reference>
<evidence type="ECO:0000313" key="1">
    <source>
        <dbReference type="EMBL" id="POS82159.1"/>
    </source>
</evidence>
<accession>A0A2S4PJE4</accession>
<name>A0A2S4PJE4_9PEZI</name>
<gene>
    <name evidence="1" type="ORF">EPUL_006666</name>
</gene>
<dbReference type="AlphaFoldDB" id="A0A2S4PJE4"/>
<protein>
    <submittedName>
        <fullName evidence="1">Uncharacterized protein</fullName>
    </submittedName>
</protein>
<proteinExistence type="predicted"/>
<evidence type="ECO:0000313" key="2">
    <source>
        <dbReference type="Proteomes" id="UP000237438"/>
    </source>
</evidence>
<keyword evidence="2" id="KW-1185">Reference proteome</keyword>